<evidence type="ECO:0000256" key="1">
    <source>
        <dbReference type="SAM" id="MobiDB-lite"/>
    </source>
</evidence>
<name>A0AA36GZW9_CYLNA</name>
<organism evidence="2 3">
    <name type="scientific">Cylicocyclus nassatus</name>
    <name type="common">Nematode worm</name>
    <dbReference type="NCBI Taxonomy" id="53992"/>
    <lineage>
        <taxon>Eukaryota</taxon>
        <taxon>Metazoa</taxon>
        <taxon>Ecdysozoa</taxon>
        <taxon>Nematoda</taxon>
        <taxon>Chromadorea</taxon>
        <taxon>Rhabditida</taxon>
        <taxon>Rhabditina</taxon>
        <taxon>Rhabditomorpha</taxon>
        <taxon>Strongyloidea</taxon>
        <taxon>Strongylidae</taxon>
        <taxon>Cylicocyclus</taxon>
    </lineage>
</organism>
<comment type="caution">
    <text evidence="2">The sequence shown here is derived from an EMBL/GenBank/DDBJ whole genome shotgun (WGS) entry which is preliminary data.</text>
</comment>
<reference evidence="2" key="1">
    <citation type="submission" date="2023-07" db="EMBL/GenBank/DDBJ databases">
        <authorList>
            <consortium name="CYATHOMIX"/>
        </authorList>
    </citation>
    <scope>NUCLEOTIDE SEQUENCE</scope>
    <source>
        <strain evidence="2">N/A</strain>
    </source>
</reference>
<accession>A0AA36GZW9</accession>
<evidence type="ECO:0000313" key="3">
    <source>
        <dbReference type="Proteomes" id="UP001176961"/>
    </source>
</evidence>
<sequence>MVVFMRIASNSAKVLQTTLLVLEAAQCQKRQRQKQRQNKRPRQKQKPRNRKFYPTYLFLTCLPLGGPRICFGVPYLSIIFRRILLCKQRTDKKEKLW</sequence>
<gene>
    <name evidence="2" type="ORF">CYNAS_LOCUS13402</name>
</gene>
<dbReference type="EMBL" id="CATQJL010000305">
    <property type="protein sequence ID" value="CAJ0601419.1"/>
    <property type="molecule type" value="Genomic_DNA"/>
</dbReference>
<feature type="region of interest" description="Disordered" evidence="1">
    <location>
        <begin position="29"/>
        <end position="50"/>
    </location>
</feature>
<protein>
    <submittedName>
        <fullName evidence="2">Uncharacterized protein</fullName>
    </submittedName>
</protein>
<proteinExistence type="predicted"/>
<keyword evidence="3" id="KW-1185">Reference proteome</keyword>
<dbReference type="AlphaFoldDB" id="A0AA36GZW9"/>
<evidence type="ECO:0000313" key="2">
    <source>
        <dbReference type="EMBL" id="CAJ0601419.1"/>
    </source>
</evidence>
<dbReference type="Proteomes" id="UP001176961">
    <property type="component" value="Unassembled WGS sequence"/>
</dbReference>